<reference evidence="3" key="1">
    <citation type="submission" date="2016-06" db="EMBL/GenBank/DDBJ databases">
        <title>Draft Genome sequence of the fungus Inonotus baumii.</title>
        <authorList>
            <person name="Zhu H."/>
            <person name="Lin W."/>
        </authorList>
    </citation>
    <scope>NUCLEOTIDE SEQUENCE</scope>
    <source>
        <strain evidence="3">821</strain>
    </source>
</reference>
<feature type="domain" description="DUF6534" evidence="2">
    <location>
        <begin position="814"/>
        <end position="893"/>
    </location>
</feature>
<dbReference type="Pfam" id="PF20152">
    <property type="entry name" value="DUF6534"/>
    <property type="match status" value="1"/>
</dbReference>
<dbReference type="SUPFAM" id="SSF52096">
    <property type="entry name" value="ClpP/crotonase"/>
    <property type="match status" value="1"/>
</dbReference>
<proteinExistence type="predicted"/>
<feature type="transmembrane region" description="Helical" evidence="1">
    <location>
        <begin position="807"/>
        <end position="828"/>
    </location>
</feature>
<accession>A0A9Q5I124</accession>
<dbReference type="InterPro" id="IPR052766">
    <property type="entry name" value="S41A_metabolite_peptidase"/>
</dbReference>
<feature type="transmembrane region" description="Helical" evidence="1">
    <location>
        <begin position="691"/>
        <end position="715"/>
    </location>
</feature>
<feature type="transmembrane region" description="Helical" evidence="1">
    <location>
        <begin position="844"/>
        <end position="866"/>
    </location>
</feature>
<dbReference type="PANTHER" id="PTHR37049">
    <property type="entry name" value="PEPTIDASE S41 FAMILY PROTEIN"/>
    <property type="match status" value="1"/>
</dbReference>
<dbReference type="PANTHER" id="PTHR37049:SF4">
    <property type="entry name" value="RHODANESE DOMAIN-CONTAINING PROTEIN"/>
    <property type="match status" value="1"/>
</dbReference>
<keyword evidence="1" id="KW-0472">Membrane</keyword>
<dbReference type="InterPro" id="IPR045339">
    <property type="entry name" value="DUF6534"/>
</dbReference>
<feature type="transmembrane region" description="Helical" evidence="1">
    <location>
        <begin position="660"/>
        <end position="679"/>
    </location>
</feature>
<keyword evidence="4" id="KW-1185">Reference proteome</keyword>
<evidence type="ECO:0000313" key="4">
    <source>
        <dbReference type="Proteomes" id="UP000757232"/>
    </source>
</evidence>
<comment type="caution">
    <text evidence="3">The sequence shown here is derived from an EMBL/GenBank/DDBJ whole genome shotgun (WGS) entry which is preliminary data.</text>
</comment>
<feature type="transmembrane region" description="Helical" evidence="1">
    <location>
        <begin position="766"/>
        <end position="787"/>
    </location>
</feature>
<protein>
    <recommendedName>
        <fullName evidence="2">DUF6534 domain-containing protein</fullName>
    </recommendedName>
</protein>
<dbReference type="Proteomes" id="UP000757232">
    <property type="component" value="Unassembled WGS sequence"/>
</dbReference>
<evidence type="ECO:0000256" key="1">
    <source>
        <dbReference type="SAM" id="Phobius"/>
    </source>
</evidence>
<dbReference type="EMBL" id="LNZH02000150">
    <property type="protein sequence ID" value="OCB89726.1"/>
    <property type="molecule type" value="Genomic_DNA"/>
</dbReference>
<evidence type="ECO:0000313" key="3">
    <source>
        <dbReference type="EMBL" id="OCB89726.1"/>
    </source>
</evidence>
<evidence type="ECO:0000259" key="2">
    <source>
        <dbReference type="Pfam" id="PF20152"/>
    </source>
</evidence>
<name>A0A9Q5I124_SANBA</name>
<organism evidence="3 4">
    <name type="scientific">Sanghuangporus baumii</name>
    <name type="common">Phellinus baumii</name>
    <dbReference type="NCBI Taxonomy" id="108892"/>
    <lineage>
        <taxon>Eukaryota</taxon>
        <taxon>Fungi</taxon>
        <taxon>Dikarya</taxon>
        <taxon>Basidiomycota</taxon>
        <taxon>Agaricomycotina</taxon>
        <taxon>Agaricomycetes</taxon>
        <taxon>Hymenochaetales</taxon>
        <taxon>Hymenochaetaceae</taxon>
        <taxon>Sanghuangporus</taxon>
    </lineage>
</organism>
<dbReference type="InterPro" id="IPR029045">
    <property type="entry name" value="ClpP/crotonase-like_dom_sf"/>
</dbReference>
<gene>
    <name evidence="3" type="ORF">A7U60_g3074</name>
</gene>
<keyword evidence="1" id="KW-0812">Transmembrane</keyword>
<keyword evidence="1" id="KW-1133">Transmembrane helix</keyword>
<feature type="transmembrane region" description="Helical" evidence="1">
    <location>
        <begin position="735"/>
        <end position="754"/>
    </location>
</feature>
<dbReference type="OrthoDB" id="27214at2759"/>
<dbReference type="AlphaFoldDB" id="A0A9Q5I124"/>
<sequence>MLFVISCLVTAVAAATIPRAPDPCAAIAGKTWIAPSEVRACFESFPVVDSIKSNILDVVEKTLAFHTSVNYQIRAPEPFANDVQEDILADIARIRRSQYTSEFEMHIDLQRSTRRLMDGHCVYFDLCYDSTFVSYLPTPVVHLTDEQGQQAVHIAPEAFDVASVEFADQLSVWQSALPEGLSLGALLGAKVLAINGDDPFVAVNANAAIAGTYQALGTRQNGFFSSYQRTATGWNYTMGNFAQMSLPLFDSVDLTIQRVNSTTNETITLPYRSRLGSSTVPFTDSATFRQNNCRAIEGTNGVDAYSGSATVAFKLPGERFAPSPTPNPEVVKRNPVSIILDDVPHFGVALPERLQPAEPVSGSGVAQFYVLDDGKTGILALGSFSAASFSDLQSALLGGLQSLTERGATQLIVDVTNNGGGFVCIAAWLHRIIVGPKDTTEPQALLDTKARAGPLAQLIVDRIVEGADPDQNLWYNSLNWNFANNTVMPANFDWLENPVRSIINERSDAFSQRCGSSCTLFSVTMNKVEGSKTVVVGGKNDIAQEYAGVVGGQSLDYASIDTEIKVEGSKTVVVGGKNDIAQEYAGVVGGQSLDYASIDTEIKTSRLKSHPLAPPDFVTNSIQTLNWRLAFGVDNPEEPEVPNMSSASGSPGLDSTYGCLFLTAIFSAVLWTTGSLQLLSYLEKHFRADKFWLKIYTVLLWILDTVYLILILRIVYIYLVREFGNMDFLDRLPKYIYVSSPFSPIIAAMVQSLFVSRAWYLSKSYILTSGLAICVAAQLVATIMYIQNTRHFNHLEQLATIVNFERAMNIIVLFTDTAIAIVLFYLLWNLRSGFERTEGIIKRLVAYTVGTGLITSIMAIIAFVTAEVIPHSFVYLMIDYCMATLYFNCMLASSVHLFIKMF</sequence>
<dbReference type="Gene3D" id="3.90.226.10">
    <property type="entry name" value="2-enoyl-CoA Hydratase, Chain A, domain 1"/>
    <property type="match status" value="1"/>
</dbReference>
<feature type="transmembrane region" description="Helical" evidence="1">
    <location>
        <begin position="872"/>
        <end position="899"/>
    </location>
</feature>